<evidence type="ECO:0000256" key="1">
    <source>
        <dbReference type="ARBA" id="ARBA00022723"/>
    </source>
</evidence>
<dbReference type="EMBL" id="CP003229">
    <property type="protein sequence ID" value="AEW98595.1"/>
    <property type="molecule type" value="Genomic_DNA"/>
</dbReference>
<dbReference type="OrthoDB" id="9796032at2"/>
<gene>
    <name evidence="4" type="ordered locus">SCATT_p04020</name>
</gene>
<evidence type="ECO:0000259" key="3">
    <source>
        <dbReference type="Pfam" id="PF13023"/>
    </source>
</evidence>
<keyword evidence="5" id="KW-1185">Reference proteome</keyword>
<dbReference type="HOGENOM" id="CLU_1795342_0_0_11"/>
<name>F8JMY2_STREN</name>
<proteinExistence type="predicted"/>
<accession>F8JMY2</accession>
<dbReference type="AlphaFoldDB" id="F8JMY2"/>
<evidence type="ECO:0000256" key="2">
    <source>
        <dbReference type="ARBA" id="ARBA00022801"/>
    </source>
</evidence>
<dbReference type="GO" id="GO:0002953">
    <property type="term" value="F:5'-deoxynucleotidase activity"/>
    <property type="evidence" value="ECO:0007669"/>
    <property type="project" value="InterPro"/>
</dbReference>
<keyword evidence="2" id="KW-0378">Hydrolase</keyword>
<dbReference type="GO" id="GO:0046872">
    <property type="term" value="F:metal ion binding"/>
    <property type="evidence" value="ECO:0007669"/>
    <property type="project" value="UniProtKB-KW"/>
</dbReference>
<dbReference type="SUPFAM" id="SSF109604">
    <property type="entry name" value="HD-domain/PDEase-like"/>
    <property type="match status" value="1"/>
</dbReference>
<dbReference type="Gene3D" id="1.10.3210.10">
    <property type="entry name" value="Hypothetical protein af1432"/>
    <property type="match status" value="1"/>
</dbReference>
<keyword evidence="4" id="KW-0614">Plasmid</keyword>
<feature type="domain" description="HD" evidence="3">
    <location>
        <begin position="16"/>
        <end position="127"/>
    </location>
</feature>
<dbReference type="RefSeq" id="WP_014151768.1">
    <property type="nucleotide sequence ID" value="NC_016113.1"/>
</dbReference>
<dbReference type="GO" id="GO:0005737">
    <property type="term" value="C:cytoplasm"/>
    <property type="evidence" value="ECO:0007669"/>
    <property type="project" value="TreeGrafter"/>
</dbReference>
<geneLocation type="plasmid" evidence="4 5">
    <name>pSCATT</name>
</geneLocation>
<dbReference type="PANTHER" id="PTHR11845">
    <property type="entry name" value="5'-DEOXYNUCLEOTIDASE HDDC2"/>
    <property type="match status" value="1"/>
</dbReference>
<dbReference type="KEGG" id="sct:SCAT_p1321"/>
<sequence length="144" mass="16590">MVDIPHEKFDFVRHTARLREVVRHNNATAGRKESVAEHSWHLAMTSWILHRDFERESGHRLDLARMLKMCLMHDLVEIDAGDPSAWDGEGKADKARIEEEAARRRFADLPDGLGDELLALWHEYEAGPPLRPGWCVAWTGSTRR</sequence>
<dbReference type="InterPro" id="IPR039356">
    <property type="entry name" value="YfbR/HDDC2"/>
</dbReference>
<reference evidence="5" key="1">
    <citation type="submission" date="2011-12" db="EMBL/GenBank/DDBJ databases">
        <title>Complete genome sequence of Streptomyces cattleya strain DSM 46488.</title>
        <authorList>
            <person name="Ou H.-Y."/>
            <person name="Li P."/>
            <person name="Zhao C."/>
            <person name="O'Hagan D."/>
            <person name="Deng Z."/>
        </authorList>
    </citation>
    <scope>NUCLEOTIDE SEQUENCE [LARGE SCALE GENOMIC DNA]</scope>
    <source>
        <strain evidence="5">ATCC 35852 / DSM 46488 / JCM 4925 / NBRC 14057 / NRRL 8057</strain>
        <plasmid evidence="5">Plasmid pSCATT</plasmid>
    </source>
</reference>
<dbReference type="Proteomes" id="UP000007842">
    <property type="component" value="Plasmid pSCATT"/>
</dbReference>
<organism evidence="4 5">
    <name type="scientific">Streptantibioticus cattleyicolor (strain ATCC 35852 / DSM 46488 / JCM 4925 / NBRC 14057 / NRRL 8057)</name>
    <name type="common">Streptomyces cattleya</name>
    <dbReference type="NCBI Taxonomy" id="1003195"/>
    <lineage>
        <taxon>Bacteria</taxon>
        <taxon>Bacillati</taxon>
        <taxon>Actinomycetota</taxon>
        <taxon>Actinomycetes</taxon>
        <taxon>Kitasatosporales</taxon>
        <taxon>Streptomycetaceae</taxon>
        <taxon>Streptantibioticus</taxon>
    </lineage>
</organism>
<dbReference type="PATRIC" id="fig|1003195.11.peg.1281"/>
<protein>
    <recommendedName>
        <fullName evidence="3">HD domain-containing protein</fullName>
    </recommendedName>
</protein>
<keyword evidence="1" id="KW-0479">Metal-binding</keyword>
<dbReference type="Pfam" id="PF13023">
    <property type="entry name" value="HD_3"/>
    <property type="match status" value="1"/>
</dbReference>
<dbReference type="InterPro" id="IPR006674">
    <property type="entry name" value="HD_domain"/>
</dbReference>
<evidence type="ECO:0000313" key="5">
    <source>
        <dbReference type="Proteomes" id="UP000007842"/>
    </source>
</evidence>
<dbReference type="PANTHER" id="PTHR11845:SF13">
    <property type="entry name" value="5'-DEOXYNUCLEOTIDASE HDDC2"/>
    <property type="match status" value="1"/>
</dbReference>
<dbReference type="KEGG" id="scy:SCATT_p04020"/>
<accession>G8XFV6</accession>
<evidence type="ECO:0000313" key="4">
    <source>
        <dbReference type="EMBL" id="AEW98595.1"/>
    </source>
</evidence>